<dbReference type="InterPro" id="IPR000631">
    <property type="entry name" value="CARKD"/>
</dbReference>
<comment type="catalytic activity">
    <reaction evidence="6">
        <text>(6S)-NADPHX + ADP = AMP + phosphate + NADPH + H(+)</text>
        <dbReference type="Rhea" id="RHEA:32235"/>
        <dbReference type="ChEBI" id="CHEBI:15378"/>
        <dbReference type="ChEBI" id="CHEBI:43474"/>
        <dbReference type="ChEBI" id="CHEBI:57783"/>
        <dbReference type="ChEBI" id="CHEBI:64076"/>
        <dbReference type="ChEBI" id="CHEBI:456215"/>
        <dbReference type="ChEBI" id="CHEBI:456216"/>
        <dbReference type="EC" id="4.2.1.136"/>
    </reaction>
</comment>
<dbReference type="GO" id="GO:0110051">
    <property type="term" value="P:metabolite repair"/>
    <property type="evidence" value="ECO:0007669"/>
    <property type="project" value="TreeGrafter"/>
</dbReference>
<dbReference type="NCBIfam" id="TIGR00196">
    <property type="entry name" value="yjeF_cterm"/>
    <property type="match status" value="1"/>
</dbReference>
<dbReference type="Proteomes" id="UP000293347">
    <property type="component" value="Unassembled WGS sequence"/>
</dbReference>
<keyword evidence="9" id="KW-1185">Reference proteome</keyword>
<evidence type="ECO:0000256" key="5">
    <source>
        <dbReference type="ARBA" id="ARBA00023239"/>
    </source>
</evidence>
<dbReference type="InterPro" id="IPR029056">
    <property type="entry name" value="Ribokinase-like"/>
</dbReference>
<evidence type="ECO:0000256" key="3">
    <source>
        <dbReference type="ARBA" id="ARBA00022857"/>
    </source>
</evidence>
<dbReference type="HAMAP" id="MF_01965">
    <property type="entry name" value="NADHX_dehydratase"/>
    <property type="match status" value="1"/>
</dbReference>
<dbReference type="GO" id="GO:0052855">
    <property type="term" value="F:ADP-dependent NAD(P)H-hydrate dehydratase activity"/>
    <property type="evidence" value="ECO:0007669"/>
    <property type="project" value="UniProtKB-UniRule"/>
</dbReference>
<name>A0A4R0NRS5_9SPHI</name>
<evidence type="ECO:0000259" key="7">
    <source>
        <dbReference type="PROSITE" id="PS51383"/>
    </source>
</evidence>
<dbReference type="EMBL" id="SJSL01000001">
    <property type="protein sequence ID" value="TCD03596.1"/>
    <property type="molecule type" value="Genomic_DNA"/>
</dbReference>
<comment type="catalytic activity">
    <reaction evidence="6">
        <text>(6S)-NADHX + ADP = AMP + phosphate + NADH + H(+)</text>
        <dbReference type="Rhea" id="RHEA:32223"/>
        <dbReference type="ChEBI" id="CHEBI:15378"/>
        <dbReference type="ChEBI" id="CHEBI:43474"/>
        <dbReference type="ChEBI" id="CHEBI:57945"/>
        <dbReference type="ChEBI" id="CHEBI:64074"/>
        <dbReference type="ChEBI" id="CHEBI:456215"/>
        <dbReference type="ChEBI" id="CHEBI:456216"/>
        <dbReference type="EC" id="4.2.1.136"/>
    </reaction>
</comment>
<feature type="binding site" evidence="6">
    <location>
        <position position="246"/>
    </location>
    <ligand>
        <name>AMP</name>
        <dbReference type="ChEBI" id="CHEBI:456215"/>
    </ligand>
</feature>
<dbReference type="SUPFAM" id="SSF53613">
    <property type="entry name" value="Ribokinase-like"/>
    <property type="match status" value="1"/>
</dbReference>
<dbReference type="RefSeq" id="WP_131594369.1">
    <property type="nucleotide sequence ID" value="NZ_SJSL01000001.1"/>
</dbReference>
<comment type="caution">
    <text evidence="8">The sequence shown here is derived from an EMBL/GenBank/DDBJ whole genome shotgun (WGS) entry which is preliminary data.</text>
</comment>
<evidence type="ECO:0000256" key="6">
    <source>
        <dbReference type="HAMAP-Rule" id="MF_01965"/>
    </source>
</evidence>
<dbReference type="AlphaFoldDB" id="A0A4R0NRS5"/>
<feature type="binding site" evidence="6">
    <location>
        <begin position="217"/>
        <end position="221"/>
    </location>
    <ligand>
        <name>AMP</name>
        <dbReference type="ChEBI" id="CHEBI:456215"/>
    </ligand>
</feature>
<feature type="binding site" evidence="6">
    <location>
        <position position="132"/>
    </location>
    <ligand>
        <name>(6S)-NADPHX</name>
        <dbReference type="ChEBI" id="CHEBI:64076"/>
    </ligand>
</feature>
<dbReference type="Pfam" id="PF01256">
    <property type="entry name" value="Carb_kinase"/>
    <property type="match status" value="1"/>
</dbReference>
<protein>
    <recommendedName>
        <fullName evidence="6">ADP-dependent (S)-NAD(P)H-hydrate dehydratase</fullName>
        <ecNumber evidence="6">4.2.1.136</ecNumber>
    </recommendedName>
    <alternativeName>
        <fullName evidence="6">ADP-dependent NAD(P)HX dehydratase</fullName>
    </alternativeName>
</protein>
<keyword evidence="1 6" id="KW-0547">Nucleotide-binding</keyword>
<feature type="binding site" evidence="6">
    <location>
        <position position="247"/>
    </location>
    <ligand>
        <name>(6S)-NADPHX</name>
        <dbReference type="ChEBI" id="CHEBI:64076"/>
    </ligand>
</feature>
<dbReference type="InterPro" id="IPR017953">
    <property type="entry name" value="Carbohydrate_kinase_pred_CS"/>
</dbReference>
<keyword evidence="2 6" id="KW-0067">ATP-binding</keyword>
<evidence type="ECO:0000313" key="9">
    <source>
        <dbReference type="Proteomes" id="UP000293347"/>
    </source>
</evidence>
<organism evidence="8 9">
    <name type="scientific">Pedobacter psychroterrae</name>
    <dbReference type="NCBI Taxonomy" id="2530453"/>
    <lineage>
        <taxon>Bacteria</taxon>
        <taxon>Pseudomonadati</taxon>
        <taxon>Bacteroidota</taxon>
        <taxon>Sphingobacteriia</taxon>
        <taxon>Sphingobacteriales</taxon>
        <taxon>Sphingobacteriaceae</taxon>
        <taxon>Pedobacter</taxon>
    </lineage>
</organism>
<comment type="subunit">
    <text evidence="6">Homotetramer.</text>
</comment>
<dbReference type="OrthoDB" id="9806925at2"/>
<dbReference type="GO" id="GO:0046496">
    <property type="term" value="P:nicotinamide nucleotide metabolic process"/>
    <property type="evidence" value="ECO:0007669"/>
    <property type="project" value="UniProtKB-UniRule"/>
</dbReference>
<comment type="similarity">
    <text evidence="6">Belongs to the NnrD/CARKD family.</text>
</comment>
<keyword evidence="3 6" id="KW-0521">NADP</keyword>
<gene>
    <name evidence="6" type="primary">nnrD</name>
    <name evidence="8" type="ORF">EZ437_06475</name>
</gene>
<reference evidence="8 9" key="1">
    <citation type="submission" date="2019-02" db="EMBL/GenBank/DDBJ databases">
        <title>Pedobacter sp. RP-1-14 sp. nov., isolated from Arctic soil.</title>
        <authorList>
            <person name="Dahal R.H."/>
        </authorList>
    </citation>
    <scope>NUCLEOTIDE SEQUENCE [LARGE SCALE GENOMIC DNA]</scope>
    <source>
        <strain evidence="8 9">RP-1-14</strain>
    </source>
</reference>
<evidence type="ECO:0000256" key="4">
    <source>
        <dbReference type="ARBA" id="ARBA00023027"/>
    </source>
</evidence>
<comment type="function">
    <text evidence="6">Catalyzes the dehydration of the S-form of NAD(P)HX at the expense of ADP, which is converted to AMP. Together with NAD(P)HX epimerase, which catalyzes the epimerization of the S- and R-forms, the enzyme allows the repair of both epimers of NAD(P)HX, a damaged form of NAD(P)H that is a result of enzymatic or heat-dependent hydration.</text>
</comment>
<dbReference type="PROSITE" id="PS01050">
    <property type="entry name" value="YJEF_C_2"/>
    <property type="match status" value="1"/>
</dbReference>
<evidence type="ECO:0000256" key="1">
    <source>
        <dbReference type="ARBA" id="ARBA00022741"/>
    </source>
</evidence>
<feature type="domain" description="YjeF C-terminal" evidence="7">
    <location>
        <begin position="37"/>
        <end position="304"/>
    </location>
</feature>
<comment type="cofactor">
    <cofactor evidence="6">
        <name>Mg(2+)</name>
        <dbReference type="ChEBI" id="CHEBI:18420"/>
    </cofactor>
</comment>
<proteinExistence type="inferred from homology"/>
<feature type="binding site" evidence="6">
    <location>
        <position position="182"/>
    </location>
    <ligand>
        <name>(6S)-NADPHX</name>
        <dbReference type="ChEBI" id="CHEBI:64076"/>
    </ligand>
</feature>
<feature type="binding site" evidence="6">
    <location>
        <position position="72"/>
    </location>
    <ligand>
        <name>(6S)-NADPHX</name>
        <dbReference type="ChEBI" id="CHEBI:64076"/>
    </ligand>
</feature>
<dbReference type="CDD" id="cd01171">
    <property type="entry name" value="YXKO-related"/>
    <property type="match status" value="1"/>
</dbReference>
<dbReference type="EC" id="4.2.1.136" evidence="6"/>
<dbReference type="PANTHER" id="PTHR12592">
    <property type="entry name" value="ATP-DEPENDENT (S)-NAD(P)H-HYDRATE DEHYDRATASE FAMILY MEMBER"/>
    <property type="match status" value="1"/>
</dbReference>
<evidence type="ECO:0000313" key="8">
    <source>
        <dbReference type="EMBL" id="TCD03596.1"/>
    </source>
</evidence>
<dbReference type="PROSITE" id="PS51383">
    <property type="entry name" value="YJEF_C_3"/>
    <property type="match status" value="1"/>
</dbReference>
<accession>A0A4R0NRS5</accession>
<keyword evidence="4 6" id="KW-0520">NAD</keyword>
<dbReference type="Gene3D" id="3.40.1190.20">
    <property type="match status" value="1"/>
</dbReference>
<sequence length="307" mass="32878">MADKLSAFLPDSDSISKIQDVSRGLSAATDSPYRLIQESDISALIRPRLDFSHKGTYGHALIIAGERATMGAALLASSGCLYAGAGLTTACIPESGLMALNVSLPEVMYLSREKFFEQEALNRYNAVAIGPGVGITEEAVALLSRILELKRPVIADADALNLLASNSLLMQGLVKGSILTPHMKEFDRLFGIHETWYSRLQTARERAAELGIVIVLKNQYTFIIDADGTVYINSTGSPAMAQGGMGDVLTGIIAAYIAQGYAAKEAAILGCFFHGAAGSELAKTRSNVRALEVAEYVPKVPRWYVSD</sequence>
<dbReference type="GO" id="GO:0005524">
    <property type="term" value="F:ATP binding"/>
    <property type="evidence" value="ECO:0007669"/>
    <property type="project" value="UniProtKB-KW"/>
</dbReference>
<dbReference type="PANTHER" id="PTHR12592:SF0">
    <property type="entry name" value="ATP-DEPENDENT (S)-NAD(P)H-HYDRATE DEHYDRATASE"/>
    <property type="match status" value="1"/>
</dbReference>
<keyword evidence="5 6" id="KW-0456">Lyase</keyword>
<dbReference type="GO" id="GO:0052856">
    <property type="term" value="F:NAD(P)HX epimerase activity"/>
    <property type="evidence" value="ECO:0007669"/>
    <property type="project" value="TreeGrafter"/>
</dbReference>
<evidence type="ECO:0000256" key="2">
    <source>
        <dbReference type="ARBA" id="ARBA00022840"/>
    </source>
</evidence>